<dbReference type="PANTHER" id="PTHR10174">
    <property type="entry name" value="ALPHA-TOCOPHEROL TRANSFER PROTEIN-RELATED"/>
    <property type="match status" value="1"/>
</dbReference>
<dbReference type="Gene3D" id="1.10.8.20">
    <property type="entry name" value="N-terminal domain of phosphatidylinositol transfer protein sec14p"/>
    <property type="match status" value="1"/>
</dbReference>
<dbReference type="PRINTS" id="PR00180">
    <property type="entry name" value="CRETINALDHBP"/>
</dbReference>
<evidence type="ECO:0000313" key="2">
    <source>
        <dbReference type="EMBL" id="KAF8778724.1"/>
    </source>
</evidence>
<name>A0A8T0ETY9_ARGBR</name>
<dbReference type="EMBL" id="JABXBU010002072">
    <property type="protein sequence ID" value="KAF8778724.1"/>
    <property type="molecule type" value="Genomic_DNA"/>
</dbReference>
<reference evidence="2" key="2">
    <citation type="submission" date="2020-06" db="EMBL/GenBank/DDBJ databases">
        <authorList>
            <person name="Sheffer M."/>
        </authorList>
    </citation>
    <scope>NUCLEOTIDE SEQUENCE</scope>
</reference>
<dbReference type="SUPFAM" id="SSF46938">
    <property type="entry name" value="CRAL/TRIO N-terminal domain"/>
    <property type="match status" value="1"/>
</dbReference>
<dbReference type="PROSITE" id="PS50191">
    <property type="entry name" value="CRAL_TRIO"/>
    <property type="match status" value="1"/>
</dbReference>
<organism evidence="2 3">
    <name type="scientific">Argiope bruennichi</name>
    <name type="common">Wasp spider</name>
    <name type="synonym">Aranea bruennichi</name>
    <dbReference type="NCBI Taxonomy" id="94029"/>
    <lineage>
        <taxon>Eukaryota</taxon>
        <taxon>Metazoa</taxon>
        <taxon>Ecdysozoa</taxon>
        <taxon>Arthropoda</taxon>
        <taxon>Chelicerata</taxon>
        <taxon>Arachnida</taxon>
        <taxon>Araneae</taxon>
        <taxon>Araneomorphae</taxon>
        <taxon>Entelegynae</taxon>
        <taxon>Araneoidea</taxon>
        <taxon>Araneidae</taxon>
        <taxon>Argiope</taxon>
    </lineage>
</organism>
<dbReference type="SMART" id="SM00516">
    <property type="entry name" value="SEC14"/>
    <property type="match status" value="1"/>
</dbReference>
<protein>
    <submittedName>
        <fullName evidence="2">Retinaldehyde-binding protein 1 like protein</fullName>
    </submittedName>
</protein>
<dbReference type="InterPro" id="IPR011074">
    <property type="entry name" value="CRAL/TRIO_N_dom"/>
</dbReference>
<evidence type="ECO:0000313" key="3">
    <source>
        <dbReference type="Proteomes" id="UP000807504"/>
    </source>
</evidence>
<sequence length="302" mass="35521">MFERNPATARIGEEILPFELGYLPEYFQKKAAAELNETPDRKEQSLRQLKEFLKADKHTSGFIFDDDFLIQFLRVKKYNMAKAFSQIKAYITLRKKNPQIFLNLSYEWVVRTLQDRALTILPYRCQDGCTIIFIELDNWNPETLPIEQVKKAFVIYLLQSLREPMSQVNGIKAIIDVKSNPIRHVRYCTPSNLHLIYYGIQEVCPSRYKEVHIVNDSLAFKAAWFIIRPFLSEKIRKRVNFHKSSETLLNFFPKAILPKHFGGDLENYQVWDWLKKVTTPEKLATIGGIKNWPSQNDRRRST</sequence>
<comment type="caution">
    <text evidence="2">The sequence shown here is derived from an EMBL/GenBank/DDBJ whole genome shotgun (WGS) entry which is preliminary data.</text>
</comment>
<dbReference type="Proteomes" id="UP000807504">
    <property type="component" value="Unassembled WGS sequence"/>
</dbReference>
<feature type="domain" description="CRAL-TRIO" evidence="1">
    <location>
        <begin position="106"/>
        <end position="269"/>
    </location>
</feature>
<proteinExistence type="predicted"/>
<keyword evidence="3" id="KW-1185">Reference proteome</keyword>
<accession>A0A8T0ETY9</accession>
<dbReference type="CDD" id="cd00170">
    <property type="entry name" value="SEC14"/>
    <property type="match status" value="1"/>
</dbReference>
<dbReference type="Gene3D" id="1.20.5.1200">
    <property type="entry name" value="Alpha-tocopherol transfer"/>
    <property type="match status" value="1"/>
</dbReference>
<dbReference type="Gene3D" id="3.40.525.10">
    <property type="entry name" value="CRAL-TRIO lipid binding domain"/>
    <property type="match status" value="1"/>
</dbReference>
<dbReference type="PANTHER" id="PTHR10174:SF130">
    <property type="entry name" value="ALPHA-TOCOPHEROL TRANSFER PROTEIN-LIKE"/>
    <property type="match status" value="1"/>
</dbReference>
<dbReference type="InterPro" id="IPR036865">
    <property type="entry name" value="CRAL-TRIO_dom_sf"/>
</dbReference>
<dbReference type="InterPro" id="IPR001251">
    <property type="entry name" value="CRAL-TRIO_dom"/>
</dbReference>
<dbReference type="InterPro" id="IPR036273">
    <property type="entry name" value="CRAL/TRIO_N_dom_sf"/>
</dbReference>
<dbReference type="SUPFAM" id="SSF52087">
    <property type="entry name" value="CRAL/TRIO domain"/>
    <property type="match status" value="1"/>
</dbReference>
<dbReference type="OMA" id="CKQELYE"/>
<dbReference type="GO" id="GO:0016020">
    <property type="term" value="C:membrane"/>
    <property type="evidence" value="ECO:0007669"/>
    <property type="project" value="TreeGrafter"/>
</dbReference>
<gene>
    <name evidence="2" type="ORF">HNY73_015420</name>
</gene>
<dbReference type="AlphaFoldDB" id="A0A8T0ETY9"/>
<reference evidence="2" key="1">
    <citation type="journal article" date="2020" name="bioRxiv">
        <title>Chromosome-level reference genome of the European wasp spider Argiope bruennichi: a resource for studies on range expansion and evolutionary adaptation.</title>
        <authorList>
            <person name="Sheffer M.M."/>
            <person name="Hoppe A."/>
            <person name="Krehenwinkel H."/>
            <person name="Uhl G."/>
            <person name="Kuss A.W."/>
            <person name="Jensen L."/>
            <person name="Jensen C."/>
            <person name="Gillespie R.G."/>
            <person name="Hoff K.J."/>
            <person name="Prost S."/>
        </authorList>
    </citation>
    <scope>NUCLEOTIDE SEQUENCE</scope>
</reference>
<dbReference type="SMART" id="SM01100">
    <property type="entry name" value="CRAL_TRIO_N"/>
    <property type="match status" value="1"/>
</dbReference>
<evidence type="ECO:0000259" key="1">
    <source>
        <dbReference type="PROSITE" id="PS50191"/>
    </source>
</evidence>
<dbReference type="Pfam" id="PF00650">
    <property type="entry name" value="CRAL_TRIO"/>
    <property type="match status" value="1"/>
</dbReference>
<dbReference type="OrthoDB" id="6424191at2759"/>
<dbReference type="GO" id="GO:1902936">
    <property type="term" value="F:phosphatidylinositol bisphosphate binding"/>
    <property type="evidence" value="ECO:0007669"/>
    <property type="project" value="TreeGrafter"/>
</dbReference>